<sequence>MSDQNAPYPDQHTAPEANPSGAPRFVDQAMSQEQTATQPPSNAQHGLGPFTLREWIVMGLATALLVLSFFAAVTVNSVGMHASVWSFGLTWLGAALFPFAAGALIAVRRFAPRVQFMGALSVDQIASVAFCVAAFLWLNLAIILGQLSSAVGDMVGFFGGGATRPVSVGPIVWIAFVVSLAGIFFTIVARFVPPFAEDFADREETPAHATARPARPIVAAPKPAPVAHPGAPYPYPHPAAGEQGAAPQQTGYGQAPYGAPAQQDPYADPSQQGPYGVPAQQNPYADPSQQNPYAAPEQQAPLAAPAPQDAFTAPGQPTPSAADEHQAPYTGLEQQNADAVPEQHAAPYAAPDQQSAEPDSEQQPADAAPEQQAPNAVPEQQAADTASVGYEPAESPAQDLPGETAAASAAQQNADDERTPQPDEQGIDPATTALPVTEQPDDATQVFAAVADPSPQEAPSAQPFWALAPEQREVHDFEGRPIYSIGPTAWALVLEDRGSYFVMRHDDGRIGYLHDTTNITRG</sequence>
<feature type="compositionally biased region" description="Polar residues" evidence="1">
    <location>
        <begin position="269"/>
        <end position="291"/>
    </location>
</feature>
<evidence type="ECO:0000313" key="3">
    <source>
        <dbReference type="EMBL" id="HJA04591.1"/>
    </source>
</evidence>
<proteinExistence type="predicted"/>
<feature type="compositionally biased region" description="Low complexity" evidence="1">
    <location>
        <begin position="292"/>
        <end position="310"/>
    </location>
</feature>
<accession>A0A9D2KHN7</accession>
<feature type="transmembrane region" description="Helical" evidence="2">
    <location>
        <begin position="55"/>
        <end position="78"/>
    </location>
</feature>
<feature type="compositionally biased region" description="Low complexity" evidence="1">
    <location>
        <begin position="361"/>
        <end position="374"/>
    </location>
</feature>
<reference evidence="3" key="1">
    <citation type="journal article" date="2021" name="PeerJ">
        <title>Extensive microbial diversity within the chicken gut microbiome revealed by metagenomics and culture.</title>
        <authorList>
            <person name="Gilroy R."/>
            <person name="Ravi A."/>
            <person name="Getino M."/>
            <person name="Pursley I."/>
            <person name="Horton D.L."/>
            <person name="Alikhan N.F."/>
            <person name="Baker D."/>
            <person name="Gharbi K."/>
            <person name="Hall N."/>
            <person name="Watson M."/>
            <person name="Adriaenssens E.M."/>
            <person name="Foster-Nyarko E."/>
            <person name="Jarju S."/>
            <person name="Secka A."/>
            <person name="Antonio M."/>
            <person name="Oren A."/>
            <person name="Chaudhuri R.R."/>
            <person name="La Ragione R."/>
            <person name="Hildebrand F."/>
            <person name="Pallen M.J."/>
        </authorList>
    </citation>
    <scope>NUCLEOTIDE SEQUENCE</scope>
    <source>
        <strain evidence="3">ChiHjej8B7-3636</strain>
    </source>
</reference>
<feature type="compositionally biased region" description="Pro residues" evidence="1">
    <location>
        <begin position="222"/>
        <end position="237"/>
    </location>
</feature>
<feature type="compositionally biased region" description="Low complexity" evidence="1">
    <location>
        <begin position="238"/>
        <end position="251"/>
    </location>
</feature>
<dbReference type="Proteomes" id="UP000824220">
    <property type="component" value="Unassembled WGS sequence"/>
</dbReference>
<feature type="compositionally biased region" description="Low complexity" evidence="1">
    <location>
        <begin position="207"/>
        <end position="221"/>
    </location>
</feature>
<feature type="transmembrane region" description="Helical" evidence="2">
    <location>
        <begin position="128"/>
        <end position="151"/>
    </location>
</feature>
<feature type="transmembrane region" description="Helical" evidence="2">
    <location>
        <begin position="171"/>
        <end position="192"/>
    </location>
</feature>
<evidence type="ECO:0000256" key="1">
    <source>
        <dbReference type="SAM" id="MobiDB-lite"/>
    </source>
</evidence>
<protein>
    <submittedName>
        <fullName evidence="3">Uncharacterized protein</fullName>
    </submittedName>
</protein>
<name>A0A9D2KHN7_9MICO</name>
<feature type="region of interest" description="Disordered" evidence="1">
    <location>
        <begin position="203"/>
        <end position="442"/>
    </location>
</feature>
<gene>
    <name evidence="3" type="ORF">H9800_06980</name>
</gene>
<keyword evidence="2" id="KW-1133">Transmembrane helix</keyword>
<evidence type="ECO:0000256" key="2">
    <source>
        <dbReference type="SAM" id="Phobius"/>
    </source>
</evidence>
<evidence type="ECO:0000313" key="4">
    <source>
        <dbReference type="Proteomes" id="UP000824220"/>
    </source>
</evidence>
<dbReference type="EMBL" id="DXAM01000096">
    <property type="protein sequence ID" value="HJA04591.1"/>
    <property type="molecule type" value="Genomic_DNA"/>
</dbReference>
<keyword evidence="2" id="KW-0472">Membrane</keyword>
<feature type="region of interest" description="Disordered" evidence="1">
    <location>
        <begin position="1"/>
        <end position="24"/>
    </location>
</feature>
<organism evidence="3 4">
    <name type="scientific">Candidatus Microbacterium stercoravium</name>
    <dbReference type="NCBI Taxonomy" id="2838697"/>
    <lineage>
        <taxon>Bacteria</taxon>
        <taxon>Bacillati</taxon>
        <taxon>Actinomycetota</taxon>
        <taxon>Actinomycetes</taxon>
        <taxon>Micrococcales</taxon>
        <taxon>Microbacteriaceae</taxon>
        <taxon>Microbacterium</taxon>
    </lineage>
</organism>
<dbReference type="AlphaFoldDB" id="A0A9D2KHN7"/>
<feature type="transmembrane region" description="Helical" evidence="2">
    <location>
        <begin position="84"/>
        <end position="107"/>
    </location>
</feature>
<reference evidence="3" key="2">
    <citation type="submission" date="2021-04" db="EMBL/GenBank/DDBJ databases">
        <authorList>
            <person name="Gilroy R."/>
        </authorList>
    </citation>
    <scope>NUCLEOTIDE SEQUENCE</scope>
    <source>
        <strain evidence="3">ChiHjej8B7-3636</strain>
    </source>
</reference>
<comment type="caution">
    <text evidence="3">The sequence shown here is derived from an EMBL/GenBank/DDBJ whole genome shotgun (WGS) entry which is preliminary data.</text>
</comment>
<keyword evidence="2" id="KW-0812">Transmembrane</keyword>